<proteinExistence type="predicted"/>
<protein>
    <recommendedName>
        <fullName evidence="1">Integrase catalytic domain-containing protein</fullName>
    </recommendedName>
</protein>
<gene>
    <name evidence="2" type="ORF">PBRA_003262</name>
</gene>
<keyword evidence="3" id="KW-1185">Reference proteome</keyword>
<reference evidence="2 3" key="1">
    <citation type="submission" date="2015-02" db="EMBL/GenBank/DDBJ databases">
        <authorList>
            <person name="Chooi Y.-H."/>
        </authorList>
    </citation>
    <scope>NUCLEOTIDE SEQUENCE [LARGE SCALE GENOMIC DNA]</scope>
    <source>
        <strain evidence="2">E3</strain>
    </source>
</reference>
<evidence type="ECO:0000313" key="3">
    <source>
        <dbReference type="Proteomes" id="UP000039324"/>
    </source>
</evidence>
<dbReference type="GO" id="GO:0015074">
    <property type="term" value="P:DNA integration"/>
    <property type="evidence" value="ECO:0007669"/>
    <property type="project" value="InterPro"/>
</dbReference>
<dbReference type="SUPFAM" id="SSF53098">
    <property type="entry name" value="Ribonuclease H-like"/>
    <property type="match status" value="1"/>
</dbReference>
<dbReference type="OrthoDB" id="123161at2759"/>
<dbReference type="InterPro" id="IPR001584">
    <property type="entry name" value="Integrase_cat-core"/>
</dbReference>
<dbReference type="GO" id="GO:0003676">
    <property type="term" value="F:nucleic acid binding"/>
    <property type="evidence" value="ECO:0007669"/>
    <property type="project" value="InterPro"/>
</dbReference>
<accession>A0A0G4J7X8</accession>
<dbReference type="InterPro" id="IPR012337">
    <property type="entry name" value="RNaseH-like_sf"/>
</dbReference>
<dbReference type="InterPro" id="IPR036397">
    <property type="entry name" value="RNaseH_sf"/>
</dbReference>
<evidence type="ECO:0000313" key="2">
    <source>
        <dbReference type="EMBL" id="CEP03655.1"/>
    </source>
</evidence>
<organism evidence="2 3">
    <name type="scientific">Plasmodiophora brassicae</name>
    <name type="common">Clubroot disease agent</name>
    <dbReference type="NCBI Taxonomy" id="37360"/>
    <lineage>
        <taxon>Eukaryota</taxon>
        <taxon>Sar</taxon>
        <taxon>Rhizaria</taxon>
        <taxon>Endomyxa</taxon>
        <taxon>Phytomyxea</taxon>
        <taxon>Plasmodiophorida</taxon>
        <taxon>Plasmodiophoridae</taxon>
        <taxon>Plasmodiophora</taxon>
    </lineage>
</organism>
<evidence type="ECO:0000259" key="1">
    <source>
        <dbReference type="PROSITE" id="PS50994"/>
    </source>
</evidence>
<dbReference type="AlphaFoldDB" id="A0A0G4J7X8"/>
<dbReference type="PROSITE" id="PS50994">
    <property type="entry name" value="INTEGRASE"/>
    <property type="match status" value="1"/>
</dbReference>
<dbReference type="EMBL" id="CDSF01000155">
    <property type="protein sequence ID" value="CEP03655.1"/>
    <property type="molecule type" value="Genomic_DNA"/>
</dbReference>
<name>A0A0G4J7X8_PLABS</name>
<dbReference type="Proteomes" id="UP000039324">
    <property type="component" value="Unassembled WGS sequence"/>
</dbReference>
<dbReference type="Gene3D" id="3.30.420.10">
    <property type="entry name" value="Ribonuclease H-like superfamily/Ribonuclease H"/>
    <property type="match status" value="1"/>
</dbReference>
<sequence length="180" mass="20827">MNQVVNDLLQRLHIADLFTTGYTPWANGTVEIVNRRILFLMKSLLSEFALNVQDWPDLVPLINMVFNHTIRPRIGYVPVTILTGLEPSTLFVTRLDATLDLPITPDRLRELTADLISALDDMHKDVSHRLAKQSRLRHESRKHQRNVKSINFSIDDYVLVAKRSNARKTTYKLDWSLPNR</sequence>
<feature type="domain" description="Integrase catalytic" evidence="1">
    <location>
        <begin position="1"/>
        <end position="95"/>
    </location>
</feature>
<dbReference type="OMA" id="WRIFRVL"/>